<accession>A0A8X6RXI3</accession>
<dbReference type="AlphaFoldDB" id="A0A8X6RXI3"/>
<gene>
    <name evidence="1" type="ORF">TNCV_3666181</name>
</gene>
<sequence>MLPSPNLTVGRMQSIKIYLPDIRYTQTRPYDCQTVKRDSSLQRIVFHMSTVNDSALYTIAIDAPHSVE</sequence>
<comment type="caution">
    <text evidence="1">The sequence shown here is derived from an EMBL/GenBank/DDBJ whole genome shotgun (WGS) entry which is preliminary data.</text>
</comment>
<organism evidence="1 2">
    <name type="scientific">Trichonephila clavipes</name>
    <name type="common">Golden silk orbweaver</name>
    <name type="synonym">Nephila clavipes</name>
    <dbReference type="NCBI Taxonomy" id="2585209"/>
    <lineage>
        <taxon>Eukaryota</taxon>
        <taxon>Metazoa</taxon>
        <taxon>Ecdysozoa</taxon>
        <taxon>Arthropoda</taxon>
        <taxon>Chelicerata</taxon>
        <taxon>Arachnida</taxon>
        <taxon>Araneae</taxon>
        <taxon>Araneomorphae</taxon>
        <taxon>Entelegynae</taxon>
        <taxon>Araneoidea</taxon>
        <taxon>Nephilidae</taxon>
        <taxon>Trichonephila</taxon>
    </lineage>
</organism>
<evidence type="ECO:0000313" key="2">
    <source>
        <dbReference type="Proteomes" id="UP000887159"/>
    </source>
</evidence>
<reference evidence="1" key="1">
    <citation type="submission" date="2020-08" db="EMBL/GenBank/DDBJ databases">
        <title>Multicomponent nature underlies the extraordinary mechanical properties of spider dragline silk.</title>
        <authorList>
            <person name="Kono N."/>
            <person name="Nakamura H."/>
            <person name="Mori M."/>
            <person name="Yoshida Y."/>
            <person name="Ohtoshi R."/>
            <person name="Malay A.D."/>
            <person name="Moran D.A.P."/>
            <person name="Tomita M."/>
            <person name="Numata K."/>
            <person name="Arakawa K."/>
        </authorList>
    </citation>
    <scope>NUCLEOTIDE SEQUENCE</scope>
</reference>
<dbReference type="EMBL" id="BMAU01021240">
    <property type="protein sequence ID" value="GFY03707.1"/>
    <property type="molecule type" value="Genomic_DNA"/>
</dbReference>
<proteinExistence type="predicted"/>
<dbReference type="Proteomes" id="UP000887159">
    <property type="component" value="Unassembled WGS sequence"/>
</dbReference>
<keyword evidence="2" id="KW-1185">Reference proteome</keyword>
<name>A0A8X6RXI3_TRICX</name>
<evidence type="ECO:0000313" key="1">
    <source>
        <dbReference type="EMBL" id="GFY03707.1"/>
    </source>
</evidence>
<protein>
    <submittedName>
        <fullName evidence="1">Uncharacterized protein</fullName>
    </submittedName>
</protein>